<evidence type="ECO:0000256" key="4">
    <source>
        <dbReference type="ARBA" id="ARBA00022692"/>
    </source>
</evidence>
<dbReference type="PROSITE" id="PS50928">
    <property type="entry name" value="ABC_TM1"/>
    <property type="match status" value="1"/>
</dbReference>
<feature type="transmembrane region" description="Helical" evidence="7">
    <location>
        <begin position="236"/>
        <end position="257"/>
    </location>
</feature>
<evidence type="ECO:0000313" key="10">
    <source>
        <dbReference type="Proteomes" id="UP000031967"/>
    </source>
</evidence>
<evidence type="ECO:0000256" key="3">
    <source>
        <dbReference type="ARBA" id="ARBA00022475"/>
    </source>
</evidence>
<dbReference type="EMBL" id="JXAK01000002">
    <property type="protein sequence ID" value="KIL42348.1"/>
    <property type="molecule type" value="Genomic_DNA"/>
</dbReference>
<protein>
    <recommendedName>
        <fullName evidence="8">ABC transmembrane type-1 domain-containing protein</fullName>
    </recommendedName>
</protein>
<evidence type="ECO:0000256" key="5">
    <source>
        <dbReference type="ARBA" id="ARBA00022989"/>
    </source>
</evidence>
<sequence length="272" mass="30307">MRLMRRSIVFLLLAAAAVCMLFPFFWMISSSLKLRSDIFAMPPVWFPKTPHAENYVQLFTQYRFGSVLLNSVGTAFAVTAGGLLFSAMAGFAFAKYRFRFGGVLFAIVLATLMIPMETGMVPLFLIYKKLGLIDRLIGVVLPRLASGFGIFFMRQYCSSIQNQLLDAARIDGCTEYRLFVSVVLPVLRPALASLGIIFFIEEWNNFLWPTVILRSPDNLTIAVAIRSLEAGVRTPYQLIMSGSVISIVPMLLFILFFQKQLTAGLIDGAVKG</sequence>
<dbReference type="Pfam" id="PF00528">
    <property type="entry name" value="BPD_transp_1"/>
    <property type="match status" value="1"/>
</dbReference>
<organism evidence="9 10">
    <name type="scientific">Gordoniibacillus kamchatkensis</name>
    <dbReference type="NCBI Taxonomy" id="1590651"/>
    <lineage>
        <taxon>Bacteria</taxon>
        <taxon>Bacillati</taxon>
        <taxon>Bacillota</taxon>
        <taxon>Bacilli</taxon>
        <taxon>Bacillales</taxon>
        <taxon>Paenibacillaceae</taxon>
        <taxon>Gordoniibacillus</taxon>
    </lineage>
</organism>
<keyword evidence="5 7" id="KW-1133">Transmembrane helix</keyword>
<dbReference type="CDD" id="cd06261">
    <property type="entry name" value="TM_PBP2"/>
    <property type="match status" value="1"/>
</dbReference>
<comment type="subcellular location">
    <subcellularLocation>
        <location evidence="1 7">Cell membrane</location>
        <topology evidence="1 7">Multi-pass membrane protein</topology>
    </subcellularLocation>
</comment>
<evidence type="ECO:0000256" key="6">
    <source>
        <dbReference type="ARBA" id="ARBA00023136"/>
    </source>
</evidence>
<accession>A0ABR5ANF0</accession>
<keyword evidence="10" id="KW-1185">Reference proteome</keyword>
<feature type="transmembrane region" description="Helical" evidence="7">
    <location>
        <begin position="178"/>
        <end position="200"/>
    </location>
</feature>
<proteinExistence type="inferred from homology"/>
<keyword evidence="3" id="KW-1003">Cell membrane</keyword>
<dbReference type="Gene3D" id="1.10.3720.10">
    <property type="entry name" value="MetI-like"/>
    <property type="match status" value="1"/>
</dbReference>
<evidence type="ECO:0000256" key="1">
    <source>
        <dbReference type="ARBA" id="ARBA00004651"/>
    </source>
</evidence>
<feature type="transmembrane region" description="Helical" evidence="7">
    <location>
        <begin position="64"/>
        <end position="86"/>
    </location>
</feature>
<dbReference type="PANTHER" id="PTHR43744:SF12">
    <property type="entry name" value="ABC TRANSPORTER PERMEASE PROTEIN MG189-RELATED"/>
    <property type="match status" value="1"/>
</dbReference>
<comment type="similarity">
    <text evidence="7">Belongs to the binding-protein-dependent transport system permease family.</text>
</comment>
<gene>
    <name evidence="9" type="ORF">SD70_01490</name>
</gene>
<evidence type="ECO:0000259" key="8">
    <source>
        <dbReference type="PROSITE" id="PS50928"/>
    </source>
</evidence>
<keyword evidence="6 7" id="KW-0472">Membrane</keyword>
<evidence type="ECO:0000313" key="9">
    <source>
        <dbReference type="EMBL" id="KIL42348.1"/>
    </source>
</evidence>
<dbReference type="Proteomes" id="UP000031967">
    <property type="component" value="Unassembled WGS sequence"/>
</dbReference>
<evidence type="ECO:0000256" key="7">
    <source>
        <dbReference type="RuleBase" id="RU363032"/>
    </source>
</evidence>
<dbReference type="SUPFAM" id="SSF161098">
    <property type="entry name" value="MetI-like"/>
    <property type="match status" value="1"/>
</dbReference>
<reference evidence="9 10" key="1">
    <citation type="submission" date="2014-12" db="EMBL/GenBank/DDBJ databases">
        <title>Draft genome sequence of Paenibacillus kamchatkensis strain B-2647.</title>
        <authorList>
            <person name="Karlyshev A.V."/>
            <person name="Kudryashova E.B."/>
        </authorList>
    </citation>
    <scope>NUCLEOTIDE SEQUENCE [LARGE SCALE GENOMIC DNA]</scope>
    <source>
        <strain evidence="9 10">VKM B-2647</strain>
    </source>
</reference>
<dbReference type="PANTHER" id="PTHR43744">
    <property type="entry name" value="ABC TRANSPORTER PERMEASE PROTEIN MG189-RELATED-RELATED"/>
    <property type="match status" value="1"/>
</dbReference>
<keyword evidence="4 7" id="KW-0812">Transmembrane</keyword>
<dbReference type="InterPro" id="IPR035906">
    <property type="entry name" value="MetI-like_sf"/>
</dbReference>
<feature type="transmembrane region" description="Helical" evidence="7">
    <location>
        <begin position="98"/>
        <end position="116"/>
    </location>
</feature>
<feature type="domain" description="ABC transmembrane type-1" evidence="8">
    <location>
        <begin position="68"/>
        <end position="257"/>
    </location>
</feature>
<dbReference type="InterPro" id="IPR000515">
    <property type="entry name" value="MetI-like"/>
</dbReference>
<feature type="transmembrane region" description="Helical" evidence="7">
    <location>
        <begin position="136"/>
        <end position="157"/>
    </location>
</feature>
<evidence type="ECO:0000256" key="2">
    <source>
        <dbReference type="ARBA" id="ARBA00022448"/>
    </source>
</evidence>
<comment type="caution">
    <text evidence="9">The sequence shown here is derived from an EMBL/GenBank/DDBJ whole genome shotgun (WGS) entry which is preliminary data.</text>
</comment>
<name>A0ABR5ANF0_9BACL</name>
<keyword evidence="2 7" id="KW-0813">Transport</keyword>